<reference evidence="5 6" key="1">
    <citation type="submission" date="2016-10" db="EMBL/GenBank/DDBJ databases">
        <authorList>
            <person name="Varghese N."/>
            <person name="Submissions S."/>
        </authorList>
    </citation>
    <scope>NUCLEOTIDE SEQUENCE [LARGE SCALE GENOMIC DNA]</scope>
    <source>
        <strain evidence="5 6">BS2776</strain>
    </source>
</reference>
<evidence type="ECO:0000256" key="3">
    <source>
        <dbReference type="SAM" id="Phobius"/>
    </source>
</evidence>
<feature type="transmembrane region" description="Helical" evidence="3">
    <location>
        <begin position="197"/>
        <end position="218"/>
    </location>
</feature>
<dbReference type="Pfam" id="PF20693">
    <property type="entry name" value="YobI-ATPase"/>
    <property type="match status" value="1"/>
</dbReference>
<feature type="region of interest" description="Disordered" evidence="2">
    <location>
        <begin position="137"/>
        <end position="157"/>
    </location>
</feature>
<keyword evidence="3" id="KW-1133">Transmembrane helix</keyword>
<proteinExistence type="predicted"/>
<feature type="transmembrane region" description="Helical" evidence="3">
    <location>
        <begin position="230"/>
        <end position="255"/>
    </location>
</feature>
<keyword evidence="3" id="KW-0472">Membrane</keyword>
<name>A0ABY0RBU7_9PSED</name>
<evidence type="ECO:0000256" key="2">
    <source>
        <dbReference type="SAM" id="MobiDB-lite"/>
    </source>
</evidence>
<keyword evidence="3" id="KW-0812">Transmembrane</keyword>
<sequence length="1306" mass="145914">MLRPAVVFFHSIHDRGTAVIRLVIRQYKRYTTALRKALQAAQEFLSVPSGTTVFEPLTPVLLDLPSSRRYERELLSALSNDQVRNIAITGEYGAGKSSVIRTFVDRHPEFNFAFISLAAFGKERDLGVDTTVPSALAANDQPTPLPPEKQTAAPANDSDLSTRIEEAIVQQLLYAVPSKQLPKTRLKRIIQASLSALWAHTVFFVLLVVSALRLYLPVAEKTLTIIPEWLLGWLALLPEGMAVTVLGVGGVYLVFSGLRLLSSFSIDGLTIKGGKLETTHHGSVLHKNVDEIIYCFERSDINVVVIEDLDRFGIHDVFTRLREINFIIKQSPQIRRRVYFLYALRDEMFAVGEKTKFFDLIIPVIPVVNSENSREKMIELLRQRKLNGASLDAGLSPHLLETACYFIDDMRLIKNIVNEFDMFSSILSAGSGLKLNPNKLFAIIVIRNLHPNEYADLVKRCGAIYETIHGFREWRSQLHQGAENVYQALREKREQKVEEVAASTAELRAYVWLECQKRAGSFGATHIQVRNADRYTLSQFVSDEGFDAVFSQSAQLFMIAVDEYGRLYSQSPKALDPQELLAATTYQKRYELLQTTKGSIEKKMSEQRLESGRINRLSFRGAAKKAYGEVILQKLAGLDIVIYLMRHGYLDTDYPDYFGYFYPGSLTAEDKNLILGLRGGVTPDVTTVISAPRTVADKLDVDDLSDGRGIIATLIDYLASCSYTEPGGNHERELLATILGSGFKDDLNRMAEAAELLILGPSSNRFVQTIFLLEPRLFRALLTDAARFEPVLSKQYLVSAICDALTSDQMQTLDDQPNTEIREAIEGLEDSSRLMPRLELGMAGWGWLKTLPIQFSRLGDTTPLSDLQQLIEWRCINFNLHMLLLICQKGDPKTTSDLQSTPAIDRSSVSYRRLKALNITGLDEQLLESPDALASVLLSQVGELDESSASLSVLLRLLDDALEINSMRQLFERTTCKVERLEDVPQLLWADVLSTDRVLMGVDAVWSYFNNLLLPALTEKGLEQADMDTFADFIKRHTKPLNQYLWTTNQARHLDLQSYLLGSSEVDNETLVGLFAGLTLDNPAILSGALGKLPTERWAMLVSADFLAFNAEIRECVRAYDTNLEVPFLLAHWGQAREQIDFAQLPIEAVLRLSQSSVPTLDDKINMWTAVPLETFDTSSVATMEIARLCSWLNAGTSRFPASFAPILRKLMAEDGLSSEQRQEILVQCLASSTWVEVTALLGLLAEGFDRLAPNVRKIEVASSAANLRLLEALQARGFVGSVTAKDDFLTANTRPSEMKDTASAE</sequence>
<dbReference type="Proteomes" id="UP000181903">
    <property type="component" value="Chromosome I"/>
</dbReference>
<dbReference type="EMBL" id="LT629706">
    <property type="protein sequence ID" value="SDN55696.1"/>
    <property type="molecule type" value="Genomic_DNA"/>
</dbReference>
<dbReference type="RefSeq" id="WP_060549964.1">
    <property type="nucleotide sequence ID" value="NZ_JYLI01000020.1"/>
</dbReference>
<dbReference type="GeneID" id="66759878"/>
<keyword evidence="1" id="KW-0175">Coiled coil</keyword>
<evidence type="ECO:0000256" key="1">
    <source>
        <dbReference type="SAM" id="Coils"/>
    </source>
</evidence>
<dbReference type="InterPro" id="IPR048428">
    <property type="entry name" value="YobI-NTPase"/>
</dbReference>
<organism evidence="5 6">
    <name type="scientific">Pseudomonas poae</name>
    <dbReference type="NCBI Taxonomy" id="200451"/>
    <lineage>
        <taxon>Bacteria</taxon>
        <taxon>Pseudomonadati</taxon>
        <taxon>Pseudomonadota</taxon>
        <taxon>Gammaproteobacteria</taxon>
        <taxon>Pseudomonadales</taxon>
        <taxon>Pseudomonadaceae</taxon>
        <taxon>Pseudomonas</taxon>
    </lineage>
</organism>
<protein>
    <recommendedName>
        <fullName evidence="4">YobI-like P-loop NTPase domain-containing protein</fullName>
    </recommendedName>
</protein>
<keyword evidence="6" id="KW-1185">Reference proteome</keyword>
<evidence type="ECO:0000259" key="4">
    <source>
        <dbReference type="Pfam" id="PF20693"/>
    </source>
</evidence>
<feature type="coiled-coil region" evidence="1">
    <location>
        <begin position="479"/>
        <end position="506"/>
    </location>
</feature>
<accession>A0ABY0RBU7</accession>
<evidence type="ECO:0000313" key="5">
    <source>
        <dbReference type="EMBL" id="SDN55696.1"/>
    </source>
</evidence>
<evidence type="ECO:0000313" key="6">
    <source>
        <dbReference type="Proteomes" id="UP000181903"/>
    </source>
</evidence>
<gene>
    <name evidence="5" type="ORF">SAMN04490208_0688</name>
</gene>
<feature type="domain" description="YobI-like P-loop NTPase" evidence="4">
    <location>
        <begin position="70"/>
        <end position="464"/>
    </location>
</feature>